<keyword evidence="2" id="KW-0808">Transferase</keyword>
<accession>A0A9W8TST3</accession>
<dbReference type="InterPro" id="IPR051678">
    <property type="entry name" value="AGP_Transferase"/>
</dbReference>
<dbReference type="Gene3D" id="3.90.1200.10">
    <property type="match status" value="1"/>
</dbReference>
<organism evidence="2 3">
    <name type="scientific">Lentinula detonsa</name>
    <dbReference type="NCBI Taxonomy" id="2804962"/>
    <lineage>
        <taxon>Eukaryota</taxon>
        <taxon>Fungi</taxon>
        <taxon>Dikarya</taxon>
        <taxon>Basidiomycota</taxon>
        <taxon>Agaricomycotina</taxon>
        <taxon>Agaricomycetes</taxon>
        <taxon>Agaricomycetidae</taxon>
        <taxon>Agaricales</taxon>
        <taxon>Marasmiineae</taxon>
        <taxon>Omphalotaceae</taxon>
        <taxon>Lentinula</taxon>
    </lineage>
</organism>
<dbReference type="EMBL" id="JANVFU010000018">
    <property type="protein sequence ID" value="KAJ3739432.1"/>
    <property type="molecule type" value="Genomic_DNA"/>
</dbReference>
<name>A0A9W8TST3_9AGAR</name>
<evidence type="ECO:0000259" key="1">
    <source>
        <dbReference type="Pfam" id="PF01636"/>
    </source>
</evidence>
<dbReference type="CDD" id="cd05120">
    <property type="entry name" value="APH_ChoK_like"/>
    <property type="match status" value="1"/>
</dbReference>
<proteinExistence type="predicted"/>
<keyword evidence="3" id="KW-1185">Reference proteome</keyword>
<dbReference type="SUPFAM" id="SSF56112">
    <property type="entry name" value="Protein kinase-like (PK-like)"/>
    <property type="match status" value="1"/>
</dbReference>
<comment type="caution">
    <text evidence="2">The sequence shown here is derived from an EMBL/GenBank/DDBJ whole genome shotgun (WGS) entry which is preliminary data.</text>
</comment>
<keyword evidence="2" id="KW-0418">Kinase</keyword>
<protein>
    <submittedName>
        <fullName evidence="2">Kinase-like domain-containing protein</fullName>
    </submittedName>
</protein>
<evidence type="ECO:0000313" key="3">
    <source>
        <dbReference type="Proteomes" id="UP001142393"/>
    </source>
</evidence>
<sequence>MAFVRAHTSIPVPRLYEVLLDSCGRHYIVMEYIDACELTITWSSLSEDQQKGIISELGRYWNELRQIPATGPAVCAVDGGTVKDHQGREFGPFPSFQDFATLYGYFILRGKCDSSTEQILENFLAKEHRIVFTHCDLAPRNILVKDGRIASIIDWECAGWFPEYWEANQVEYSNGLEIPDFGDKFIKSILPGFENEQRLEYELSRHIFRG</sequence>
<dbReference type="Pfam" id="PF01636">
    <property type="entry name" value="APH"/>
    <property type="match status" value="1"/>
</dbReference>
<dbReference type="GO" id="GO:0016301">
    <property type="term" value="F:kinase activity"/>
    <property type="evidence" value="ECO:0007669"/>
    <property type="project" value="UniProtKB-KW"/>
</dbReference>
<feature type="domain" description="Aminoglycoside phosphotransferase" evidence="1">
    <location>
        <begin position="3"/>
        <end position="160"/>
    </location>
</feature>
<evidence type="ECO:0000313" key="2">
    <source>
        <dbReference type="EMBL" id="KAJ3739432.1"/>
    </source>
</evidence>
<dbReference type="InterPro" id="IPR002575">
    <property type="entry name" value="Aminoglycoside_PTrfase"/>
</dbReference>
<dbReference type="AlphaFoldDB" id="A0A9W8TST3"/>
<reference evidence="2 3" key="1">
    <citation type="journal article" date="2023" name="Proc. Natl. Acad. Sci. U.S.A.">
        <title>A global phylogenomic analysis of the shiitake genus Lentinula.</title>
        <authorList>
            <person name="Sierra-Patev S."/>
            <person name="Min B."/>
            <person name="Naranjo-Ortiz M."/>
            <person name="Looney B."/>
            <person name="Konkel Z."/>
            <person name="Slot J.C."/>
            <person name="Sakamoto Y."/>
            <person name="Steenwyk J.L."/>
            <person name="Rokas A."/>
            <person name="Carro J."/>
            <person name="Camarero S."/>
            <person name="Ferreira P."/>
            <person name="Molpeceres G."/>
            <person name="Ruiz-Duenas F.J."/>
            <person name="Serrano A."/>
            <person name="Henrissat B."/>
            <person name="Drula E."/>
            <person name="Hughes K.W."/>
            <person name="Mata J.L."/>
            <person name="Ishikawa N.K."/>
            <person name="Vargas-Isla R."/>
            <person name="Ushijima S."/>
            <person name="Smith C.A."/>
            <person name="Donoghue J."/>
            <person name="Ahrendt S."/>
            <person name="Andreopoulos W."/>
            <person name="He G."/>
            <person name="LaButti K."/>
            <person name="Lipzen A."/>
            <person name="Ng V."/>
            <person name="Riley R."/>
            <person name="Sandor L."/>
            <person name="Barry K."/>
            <person name="Martinez A.T."/>
            <person name="Xiao Y."/>
            <person name="Gibbons J.G."/>
            <person name="Terashima K."/>
            <person name="Grigoriev I.V."/>
            <person name="Hibbett D."/>
        </authorList>
    </citation>
    <scope>NUCLEOTIDE SEQUENCE [LARGE SCALE GENOMIC DNA]</scope>
    <source>
        <strain evidence="2 3">TFB7810</strain>
    </source>
</reference>
<dbReference type="PANTHER" id="PTHR21310:SF58">
    <property type="entry name" value="AMINOGLYCOSIDE PHOSPHOTRANSFERASE DOMAIN-CONTAINING PROTEIN"/>
    <property type="match status" value="1"/>
</dbReference>
<dbReference type="Proteomes" id="UP001142393">
    <property type="component" value="Unassembled WGS sequence"/>
</dbReference>
<dbReference type="PANTHER" id="PTHR21310">
    <property type="entry name" value="AMINOGLYCOSIDE PHOSPHOTRANSFERASE-RELATED-RELATED"/>
    <property type="match status" value="1"/>
</dbReference>
<gene>
    <name evidence="2" type="ORF">DFH05DRAFT_1513326</name>
</gene>
<dbReference type="InterPro" id="IPR011009">
    <property type="entry name" value="Kinase-like_dom_sf"/>
</dbReference>